<dbReference type="EMBL" id="SNYC01000009">
    <property type="protein sequence ID" value="TDQ06375.1"/>
    <property type="molecule type" value="Genomic_DNA"/>
</dbReference>
<dbReference type="Proteomes" id="UP000295620">
    <property type="component" value="Unassembled WGS sequence"/>
</dbReference>
<dbReference type="Gene3D" id="2.60.40.10">
    <property type="entry name" value="Immunoglobulins"/>
    <property type="match status" value="1"/>
</dbReference>
<dbReference type="InterPro" id="IPR047589">
    <property type="entry name" value="DUF11_rpt"/>
</dbReference>
<proteinExistence type="predicted"/>
<feature type="signal peptide" evidence="1">
    <location>
        <begin position="1"/>
        <end position="22"/>
    </location>
</feature>
<dbReference type="InterPro" id="IPR026341">
    <property type="entry name" value="T9SS_type_B"/>
</dbReference>
<sequence length="316" mass="34611">MFNRITSFVYGLLLLTATAGFAQSPALQTVKMKPGSPVRLKANSSNAATYQWIRNGTAIVNAGKQEFVVTQTGSYAVISFNAQGCASNISDPVVIVADQGGVQYADLVVSKNSEFRSVTVNETFEYLIKVSNKGAANATQVKVQDGLPEELNFQQIITPGMGRASYNSFSKTVLWEIDQLDNGQSAELRLKVKATKAGVIRNTAHAAALETDPVPSNNSAEDTKSVIGIIIPNVFTPNGDNKNDTFQIPGLDFYEANELTILNRWGGTLYYRKGYKNDWTGEGLNEGTYFYLLKIKTADNKWEVYNGYVTLLRGKQ</sequence>
<reference evidence="3 4" key="1">
    <citation type="submission" date="2019-03" db="EMBL/GenBank/DDBJ databases">
        <title>Genomic Encyclopedia of Archaeal and Bacterial Type Strains, Phase II (KMG-II): from individual species to whole genera.</title>
        <authorList>
            <person name="Goeker M."/>
        </authorList>
    </citation>
    <scope>NUCLEOTIDE SEQUENCE [LARGE SCALE GENOMIC DNA]</scope>
    <source>
        <strain evidence="3 4">DSM 19035</strain>
    </source>
</reference>
<protein>
    <submittedName>
        <fullName evidence="3">Putative repeat protein (TIGR01451 family)/gliding motility-associated-like protein</fullName>
    </submittedName>
</protein>
<comment type="caution">
    <text evidence="3">The sequence shown here is derived from an EMBL/GenBank/DDBJ whole genome shotgun (WGS) entry which is preliminary data.</text>
</comment>
<dbReference type="OrthoDB" id="9765926at2"/>
<evidence type="ECO:0000256" key="1">
    <source>
        <dbReference type="SAM" id="SignalP"/>
    </source>
</evidence>
<dbReference type="NCBIfam" id="TIGR01451">
    <property type="entry name" value="B_ant_repeat"/>
    <property type="match status" value="1"/>
</dbReference>
<dbReference type="Gene3D" id="2.60.40.1170">
    <property type="entry name" value="Mu homology domain, subdomain B"/>
    <property type="match status" value="1"/>
</dbReference>
<organism evidence="3 4">
    <name type="scientific">Pedobacter metabolipauper</name>
    <dbReference type="NCBI Taxonomy" id="425513"/>
    <lineage>
        <taxon>Bacteria</taxon>
        <taxon>Pseudomonadati</taxon>
        <taxon>Bacteroidota</taxon>
        <taxon>Sphingobacteriia</taxon>
        <taxon>Sphingobacteriales</taxon>
        <taxon>Sphingobacteriaceae</taxon>
        <taxon>Pedobacter</taxon>
    </lineage>
</organism>
<keyword evidence="4" id="KW-1185">Reference proteome</keyword>
<dbReference type="AlphaFoldDB" id="A0A4R6SRN9"/>
<keyword evidence="1" id="KW-0732">Signal</keyword>
<gene>
    <name evidence="3" type="ORF">ATK78_4445</name>
</gene>
<evidence type="ECO:0000313" key="3">
    <source>
        <dbReference type="EMBL" id="TDQ06375.1"/>
    </source>
</evidence>
<feature type="domain" description="DUF11" evidence="2">
    <location>
        <begin position="106"/>
        <end position="222"/>
    </location>
</feature>
<dbReference type="InterPro" id="IPR001434">
    <property type="entry name" value="OmcB-like_DUF11"/>
</dbReference>
<dbReference type="InterPro" id="IPR013783">
    <property type="entry name" value="Ig-like_fold"/>
</dbReference>
<dbReference type="InterPro" id="IPR051172">
    <property type="entry name" value="Chlamydia_OmcB"/>
</dbReference>
<dbReference type="NCBIfam" id="TIGR04131">
    <property type="entry name" value="Bac_Flav_CTERM"/>
    <property type="match status" value="1"/>
</dbReference>
<name>A0A4R6SRN9_9SPHI</name>
<dbReference type="RefSeq" id="WP_133578233.1">
    <property type="nucleotide sequence ID" value="NZ_SNYC01000009.1"/>
</dbReference>
<evidence type="ECO:0000313" key="4">
    <source>
        <dbReference type="Proteomes" id="UP000295620"/>
    </source>
</evidence>
<dbReference type="Pfam" id="PF13585">
    <property type="entry name" value="CHU_C"/>
    <property type="match status" value="1"/>
</dbReference>
<dbReference type="Pfam" id="PF01345">
    <property type="entry name" value="DUF11"/>
    <property type="match status" value="1"/>
</dbReference>
<feature type="chain" id="PRO_5020729746" evidence="1">
    <location>
        <begin position="23"/>
        <end position="316"/>
    </location>
</feature>
<evidence type="ECO:0000259" key="2">
    <source>
        <dbReference type="Pfam" id="PF01345"/>
    </source>
</evidence>
<accession>A0A4R6SRN9</accession>
<dbReference type="PANTHER" id="PTHR34819">
    <property type="entry name" value="LARGE CYSTEINE-RICH PERIPLASMIC PROTEIN OMCB"/>
    <property type="match status" value="1"/>
</dbReference>